<sequence>MTSGQTLIVDPAVLAGAATAFTHAGTDLAALGAEAPLGEAAAAVPQLATAGACQQAQAAVAADTTAAADAAKTFGDNLNSAAQRYEAQDQAAATAIEKCKIPGR</sequence>
<evidence type="ECO:0008006" key="3">
    <source>
        <dbReference type="Google" id="ProtNLM"/>
    </source>
</evidence>
<dbReference type="Proteomes" id="UP000077143">
    <property type="component" value="Chromosome"/>
</dbReference>
<accession>A0A172UGX3</accession>
<evidence type="ECO:0000313" key="1">
    <source>
        <dbReference type="EMBL" id="ANE78366.1"/>
    </source>
</evidence>
<proteinExistence type="predicted"/>
<dbReference type="RefSeq" id="WP_067990739.1">
    <property type="nucleotide sequence ID" value="NZ_CP015596.1"/>
</dbReference>
<evidence type="ECO:0000313" key="2">
    <source>
        <dbReference type="Proteomes" id="UP000077143"/>
    </source>
</evidence>
<dbReference type="AlphaFoldDB" id="A0A172UGX3"/>
<keyword evidence="2" id="KW-1185">Reference proteome</keyword>
<name>A0A172UGX3_9MYCO</name>
<gene>
    <name evidence="1" type="ORF">A7U43_02545</name>
</gene>
<dbReference type="EMBL" id="CP015596">
    <property type="protein sequence ID" value="ANE78366.1"/>
    <property type="molecule type" value="Genomic_DNA"/>
</dbReference>
<protein>
    <recommendedName>
        <fullName evidence="3">ESX-1 secretion-associated protein</fullName>
    </recommendedName>
</protein>
<dbReference type="KEGG" id="madi:A7U43_02545"/>
<reference evidence="1 2" key="1">
    <citation type="submission" date="2016-05" db="EMBL/GenBank/DDBJ databases">
        <title>Complete genome sequence of a phthalic acid esters degrading Mycobacterium sp. YC-RL4.</title>
        <authorList>
            <person name="Ren L."/>
            <person name="Fan S."/>
            <person name="Ruth N."/>
            <person name="Jia Y."/>
            <person name="Wang J."/>
            <person name="Qiao C."/>
        </authorList>
    </citation>
    <scope>NUCLEOTIDE SEQUENCE [LARGE SCALE GENOMIC DNA]</scope>
    <source>
        <strain evidence="1 2">YC-RL4</strain>
    </source>
</reference>
<organism evidence="1 2">
    <name type="scientific">Mycobacterium adipatum</name>
    <dbReference type="NCBI Taxonomy" id="1682113"/>
    <lineage>
        <taxon>Bacteria</taxon>
        <taxon>Bacillati</taxon>
        <taxon>Actinomycetota</taxon>
        <taxon>Actinomycetes</taxon>
        <taxon>Mycobacteriales</taxon>
        <taxon>Mycobacteriaceae</taxon>
        <taxon>Mycobacterium</taxon>
    </lineage>
</organism>